<dbReference type="RefSeq" id="XP_030962760.1">
    <property type="nucleotide sequence ID" value="XM_031106900.1"/>
</dbReference>
<name>A0A7N2LG02_QUELO</name>
<accession>A0A7N2LG02</accession>
<dbReference type="InParanoid" id="A0A7N2LG02"/>
<organism evidence="2 3">
    <name type="scientific">Quercus lobata</name>
    <name type="common">Valley oak</name>
    <dbReference type="NCBI Taxonomy" id="97700"/>
    <lineage>
        <taxon>Eukaryota</taxon>
        <taxon>Viridiplantae</taxon>
        <taxon>Streptophyta</taxon>
        <taxon>Embryophyta</taxon>
        <taxon>Tracheophyta</taxon>
        <taxon>Spermatophyta</taxon>
        <taxon>Magnoliopsida</taxon>
        <taxon>eudicotyledons</taxon>
        <taxon>Gunneridae</taxon>
        <taxon>Pentapetalae</taxon>
        <taxon>rosids</taxon>
        <taxon>fabids</taxon>
        <taxon>Fagales</taxon>
        <taxon>Fagaceae</taxon>
        <taxon>Quercus</taxon>
    </lineage>
</organism>
<dbReference type="GeneID" id="115984024"/>
<dbReference type="Proteomes" id="UP000594261">
    <property type="component" value="Chromosome 4"/>
</dbReference>
<evidence type="ECO:0000256" key="1">
    <source>
        <dbReference type="SAM" id="MobiDB-lite"/>
    </source>
</evidence>
<proteinExistence type="predicted"/>
<evidence type="ECO:0000313" key="3">
    <source>
        <dbReference type="Proteomes" id="UP000594261"/>
    </source>
</evidence>
<reference evidence="2 3" key="1">
    <citation type="journal article" date="2016" name="G3 (Bethesda)">
        <title>First Draft Assembly and Annotation of the Genome of a California Endemic Oak Quercus lobata Nee (Fagaceae).</title>
        <authorList>
            <person name="Sork V.L."/>
            <person name="Fitz-Gibbon S.T."/>
            <person name="Puiu D."/>
            <person name="Crepeau M."/>
            <person name="Gugger P.F."/>
            <person name="Sherman R."/>
            <person name="Stevens K."/>
            <person name="Langley C.H."/>
            <person name="Pellegrini M."/>
            <person name="Salzberg S.L."/>
        </authorList>
    </citation>
    <scope>NUCLEOTIDE SEQUENCE [LARGE SCALE GENOMIC DNA]</scope>
    <source>
        <strain evidence="2 3">cv. SW786</strain>
    </source>
</reference>
<dbReference type="Gramene" id="QL04p039340:mrna">
    <property type="protein sequence ID" value="QL04p039340:mrna:CDS:1"/>
    <property type="gene ID" value="QL04p039340"/>
</dbReference>
<dbReference type="KEGG" id="qlo:115984024"/>
<feature type="region of interest" description="Disordered" evidence="1">
    <location>
        <begin position="1"/>
        <end position="20"/>
    </location>
</feature>
<gene>
    <name evidence="2" type="primary">LOC115984024</name>
</gene>
<dbReference type="EnsemblPlants" id="QL04p039340:mrna">
    <property type="protein sequence ID" value="QL04p039340:mrna:CDS:1"/>
    <property type="gene ID" value="QL04p039340"/>
</dbReference>
<keyword evidence="3" id="KW-1185">Reference proteome</keyword>
<dbReference type="AlphaFoldDB" id="A0A7N2LG02"/>
<dbReference type="EMBL" id="LRBV02000004">
    <property type="status" value="NOT_ANNOTATED_CDS"/>
    <property type="molecule type" value="Genomic_DNA"/>
</dbReference>
<protein>
    <submittedName>
        <fullName evidence="2">Uncharacterized protein</fullName>
    </submittedName>
</protein>
<reference evidence="2" key="2">
    <citation type="submission" date="2021-01" db="UniProtKB">
        <authorList>
            <consortium name="EnsemblPlants"/>
        </authorList>
    </citation>
    <scope>IDENTIFICATION</scope>
</reference>
<evidence type="ECO:0000313" key="2">
    <source>
        <dbReference type="EnsemblPlants" id="QL04p039340:mrna:CDS:1"/>
    </source>
</evidence>
<sequence>MKPESKRVPKTHTYSHRFNSSNSKLEKTASCFDFSKLLEALNVAQEEVTIGAVVDNSINASSSSNAINNVANQEGTTTTTSTSTTYDLSKLSEALHVIQEEKKKQLLHLIQEEKQKKLLLVTQKEQLLHAFLMRMMRCKAYTQVLLTCPYSKIKPGTLNPQMKKERCLRILYILRKSRREARIIS</sequence>